<dbReference type="Proteomes" id="UP001148662">
    <property type="component" value="Unassembled WGS sequence"/>
</dbReference>
<evidence type="ECO:0000313" key="2">
    <source>
        <dbReference type="Proteomes" id="UP001148662"/>
    </source>
</evidence>
<sequence length="206" mass="23431">MKFWRSLFMSNKLKKSRSGENDAVVSKSNVLIQSRTMAFAQAAVAQYPSAARPKTVTEQYWAARALTAEALLSVKASHQEELRQLAQSETQRRTADARQQDISFVHQVHEHRQARLEKFTIFLVALIVALVSILLYMLLWGAYPPKNTRVPRPVHFTIPILSPFTSVVEHETSVMNTKTMTVISMICACLAYACFRYWFSHSPGRV</sequence>
<proteinExistence type="predicted"/>
<accession>A0ACC1T3G2</accession>
<evidence type="ECO:0000313" key="1">
    <source>
        <dbReference type="EMBL" id="KAJ3552259.1"/>
    </source>
</evidence>
<dbReference type="EMBL" id="JANHOG010000684">
    <property type="protein sequence ID" value="KAJ3552259.1"/>
    <property type="molecule type" value="Genomic_DNA"/>
</dbReference>
<name>A0ACC1T3G2_9APHY</name>
<comment type="caution">
    <text evidence="1">The sequence shown here is derived from an EMBL/GenBank/DDBJ whole genome shotgun (WGS) entry which is preliminary data.</text>
</comment>
<gene>
    <name evidence="1" type="ORF">NM688_g4244</name>
</gene>
<reference evidence="1" key="1">
    <citation type="submission" date="2022-07" db="EMBL/GenBank/DDBJ databases">
        <title>Genome Sequence of Phlebia brevispora.</title>
        <authorList>
            <person name="Buettner E."/>
        </authorList>
    </citation>
    <scope>NUCLEOTIDE SEQUENCE</scope>
    <source>
        <strain evidence="1">MPL23</strain>
    </source>
</reference>
<organism evidence="1 2">
    <name type="scientific">Phlebia brevispora</name>
    <dbReference type="NCBI Taxonomy" id="194682"/>
    <lineage>
        <taxon>Eukaryota</taxon>
        <taxon>Fungi</taxon>
        <taxon>Dikarya</taxon>
        <taxon>Basidiomycota</taxon>
        <taxon>Agaricomycotina</taxon>
        <taxon>Agaricomycetes</taxon>
        <taxon>Polyporales</taxon>
        <taxon>Meruliaceae</taxon>
        <taxon>Phlebia</taxon>
    </lineage>
</organism>
<keyword evidence="2" id="KW-1185">Reference proteome</keyword>
<protein>
    <submittedName>
        <fullName evidence="1">Uncharacterized protein</fullName>
    </submittedName>
</protein>